<evidence type="ECO:0000313" key="3">
    <source>
        <dbReference type="Proteomes" id="UP001501442"/>
    </source>
</evidence>
<dbReference type="Proteomes" id="UP001501442">
    <property type="component" value="Unassembled WGS sequence"/>
</dbReference>
<organism evidence="2 3">
    <name type="scientific">Actinoallomurus vinaceus</name>
    <dbReference type="NCBI Taxonomy" id="1080074"/>
    <lineage>
        <taxon>Bacteria</taxon>
        <taxon>Bacillati</taxon>
        <taxon>Actinomycetota</taxon>
        <taxon>Actinomycetes</taxon>
        <taxon>Streptosporangiales</taxon>
        <taxon>Thermomonosporaceae</taxon>
        <taxon>Actinoallomurus</taxon>
    </lineage>
</organism>
<reference evidence="3" key="1">
    <citation type="journal article" date="2019" name="Int. J. Syst. Evol. Microbiol.">
        <title>The Global Catalogue of Microorganisms (GCM) 10K type strain sequencing project: providing services to taxonomists for standard genome sequencing and annotation.</title>
        <authorList>
            <consortium name="The Broad Institute Genomics Platform"/>
            <consortium name="The Broad Institute Genome Sequencing Center for Infectious Disease"/>
            <person name="Wu L."/>
            <person name="Ma J."/>
        </authorList>
    </citation>
    <scope>NUCLEOTIDE SEQUENCE [LARGE SCALE GENOMIC DNA]</scope>
    <source>
        <strain evidence="3">JCM 17939</strain>
    </source>
</reference>
<name>A0ABP8UX18_9ACTN</name>
<protein>
    <submittedName>
        <fullName evidence="2">Uncharacterized protein</fullName>
    </submittedName>
</protein>
<dbReference type="RefSeq" id="WP_345444544.1">
    <property type="nucleotide sequence ID" value="NZ_BAABHK010000035.1"/>
</dbReference>
<comment type="caution">
    <text evidence="2">The sequence shown here is derived from an EMBL/GenBank/DDBJ whole genome shotgun (WGS) entry which is preliminary data.</text>
</comment>
<evidence type="ECO:0000313" key="2">
    <source>
        <dbReference type="EMBL" id="GAA4640680.1"/>
    </source>
</evidence>
<keyword evidence="3" id="KW-1185">Reference proteome</keyword>
<proteinExistence type="predicted"/>
<sequence length="152" mass="16834">MTARAAVALAVLLPLAVGAPLWEQLRYNDRHRVREAVTTVPQGGSGVLDHASWRLLSVRRTATGVRVRLAKTPLDQDGESGLELAFEVRDRSGRRWMLRQDLSGALSRPGHAETMTLRGDVPAGVADQVEPEVRHSPLKPEPRPVPVLRFRR</sequence>
<feature type="compositionally biased region" description="Basic and acidic residues" evidence="1">
    <location>
        <begin position="132"/>
        <end position="142"/>
    </location>
</feature>
<gene>
    <name evidence="2" type="ORF">GCM10023196_107190</name>
</gene>
<dbReference type="EMBL" id="BAABHK010000035">
    <property type="protein sequence ID" value="GAA4640680.1"/>
    <property type="molecule type" value="Genomic_DNA"/>
</dbReference>
<accession>A0ABP8UX18</accession>
<evidence type="ECO:0000256" key="1">
    <source>
        <dbReference type="SAM" id="MobiDB-lite"/>
    </source>
</evidence>
<feature type="region of interest" description="Disordered" evidence="1">
    <location>
        <begin position="132"/>
        <end position="152"/>
    </location>
</feature>